<organism evidence="2 3">
    <name type="scientific">Dyadobacter subterraneus</name>
    <dbReference type="NCBI Taxonomy" id="2773304"/>
    <lineage>
        <taxon>Bacteria</taxon>
        <taxon>Pseudomonadati</taxon>
        <taxon>Bacteroidota</taxon>
        <taxon>Cytophagia</taxon>
        <taxon>Cytophagales</taxon>
        <taxon>Spirosomataceae</taxon>
        <taxon>Dyadobacter</taxon>
    </lineage>
</organism>
<dbReference type="Pfam" id="PF00300">
    <property type="entry name" value="His_Phos_1"/>
    <property type="match status" value="1"/>
</dbReference>
<reference evidence="3" key="1">
    <citation type="submission" date="2023-07" db="EMBL/GenBank/DDBJ databases">
        <title>Dyadobacter sp. nov 'subterranea' isolated from contaminted grondwater.</title>
        <authorList>
            <person name="Szabo I."/>
            <person name="Al-Omari J."/>
            <person name="Szerdahelyi S.G."/>
            <person name="Rado J."/>
        </authorList>
    </citation>
    <scope>NUCLEOTIDE SEQUENCE [LARGE SCALE GENOMIC DNA]</scope>
    <source>
        <strain evidence="3">UP-52</strain>
    </source>
</reference>
<protein>
    <submittedName>
        <fullName evidence="2">Histidine phosphatase family protein</fullName>
    </submittedName>
</protein>
<dbReference type="InterPro" id="IPR051021">
    <property type="entry name" value="Mito_Ser/Thr_phosphatase"/>
</dbReference>
<dbReference type="EMBL" id="JACYGY010000001">
    <property type="protein sequence ID" value="MBE9460547.1"/>
    <property type="molecule type" value="Genomic_DNA"/>
</dbReference>
<dbReference type="Proteomes" id="UP000634134">
    <property type="component" value="Unassembled WGS sequence"/>
</dbReference>
<accession>A0ABR9W513</accession>
<evidence type="ECO:0000313" key="3">
    <source>
        <dbReference type="Proteomes" id="UP000634134"/>
    </source>
</evidence>
<dbReference type="InterPro" id="IPR013078">
    <property type="entry name" value="His_Pase_superF_clade-1"/>
</dbReference>
<sequence>MKRTLILVRHAAAEDQKLMVRDFERELVGKGKTDSSAMGRWMASKNIYPDRFISSRAARAAQTAVIIGDQLHYQAADIILEDILYDGGARGYLAVVNAIPAESEVVALFGHNPDITYFAEYLSGADLESMSKGSLVIIEFDNLEWAEVSAKTGTFILYQSPKQLRDSIQ</sequence>
<dbReference type="RefSeq" id="WP_194118876.1">
    <property type="nucleotide sequence ID" value="NZ_JACYGY010000001.1"/>
</dbReference>
<gene>
    <name evidence="2" type="ORF">IEE83_01505</name>
</gene>
<dbReference type="SUPFAM" id="SSF53254">
    <property type="entry name" value="Phosphoglycerate mutase-like"/>
    <property type="match status" value="1"/>
</dbReference>
<evidence type="ECO:0000313" key="2">
    <source>
        <dbReference type="EMBL" id="MBE9460547.1"/>
    </source>
</evidence>
<dbReference type="PANTHER" id="PTHR20935:SF1">
    <property type="entry name" value="SLL1549 PROTEIN"/>
    <property type="match status" value="1"/>
</dbReference>
<name>A0ABR9W513_9BACT</name>
<evidence type="ECO:0000256" key="1">
    <source>
        <dbReference type="ARBA" id="ARBA00022801"/>
    </source>
</evidence>
<dbReference type="PANTHER" id="PTHR20935">
    <property type="entry name" value="PHOSPHOGLYCERATE MUTASE-RELATED"/>
    <property type="match status" value="1"/>
</dbReference>
<comment type="caution">
    <text evidence="2">The sequence shown here is derived from an EMBL/GenBank/DDBJ whole genome shotgun (WGS) entry which is preliminary data.</text>
</comment>
<dbReference type="InterPro" id="IPR029033">
    <property type="entry name" value="His_PPase_superfam"/>
</dbReference>
<keyword evidence="3" id="KW-1185">Reference proteome</keyword>
<keyword evidence="1" id="KW-0378">Hydrolase</keyword>
<dbReference type="Gene3D" id="3.40.50.1240">
    <property type="entry name" value="Phosphoglycerate mutase-like"/>
    <property type="match status" value="1"/>
</dbReference>
<proteinExistence type="predicted"/>